<feature type="transmembrane region" description="Helical" evidence="9">
    <location>
        <begin position="141"/>
        <end position="163"/>
    </location>
</feature>
<comment type="caution">
    <text evidence="10">The sequence shown here is derived from an EMBL/GenBank/DDBJ whole genome shotgun (WGS) entry which is preliminary data.</text>
</comment>
<reference evidence="10 11" key="1">
    <citation type="journal article" date="2017" name="Genome Announc.">
        <title>Draft Genome Sequence of Romboutsia weinsteinii sp. nov. Strain CCRI-19649(T) Isolated from Surface Water.</title>
        <authorList>
            <person name="Maheux A.F."/>
            <person name="Boudreau D.K."/>
            <person name="Berube E."/>
            <person name="Boissinot M."/>
            <person name="Cantin P."/>
            <person name="Raymond F."/>
            <person name="Corbeil J."/>
            <person name="Omar R.F."/>
            <person name="Bergeron M.G."/>
        </authorList>
    </citation>
    <scope>NUCLEOTIDE SEQUENCE [LARGE SCALE GENOMIC DNA]</scope>
    <source>
        <strain evidence="10 11">CCRI-19649</strain>
    </source>
</reference>
<evidence type="ECO:0000256" key="1">
    <source>
        <dbReference type="ARBA" id="ARBA00004651"/>
    </source>
</evidence>
<organism evidence="10 11">
    <name type="scientific">Romboutsia weinsteinii</name>
    <dbReference type="NCBI Taxonomy" id="2020949"/>
    <lineage>
        <taxon>Bacteria</taxon>
        <taxon>Bacillati</taxon>
        <taxon>Bacillota</taxon>
        <taxon>Clostridia</taxon>
        <taxon>Peptostreptococcales</taxon>
        <taxon>Peptostreptococcaceae</taxon>
        <taxon>Romboutsia</taxon>
    </lineage>
</organism>
<proteinExistence type="predicted"/>
<keyword evidence="11" id="KW-1185">Reference proteome</keyword>
<dbReference type="RefSeq" id="WP_094366723.1">
    <property type="nucleotide sequence ID" value="NZ_NOJY02000019.1"/>
</dbReference>
<keyword evidence="6 9" id="KW-0812">Transmembrane</keyword>
<evidence type="ECO:0000256" key="9">
    <source>
        <dbReference type="SAM" id="Phobius"/>
    </source>
</evidence>
<keyword evidence="8 9" id="KW-0472">Membrane</keyword>
<evidence type="ECO:0000256" key="4">
    <source>
        <dbReference type="ARBA" id="ARBA00022597"/>
    </source>
</evidence>
<accession>A0A371J2C0</accession>
<dbReference type="PANTHER" id="PTHR32502">
    <property type="entry name" value="N-ACETYLGALACTOSAMINE PERMEASE II COMPONENT-RELATED"/>
    <property type="match status" value="1"/>
</dbReference>
<evidence type="ECO:0000256" key="5">
    <source>
        <dbReference type="ARBA" id="ARBA00022683"/>
    </source>
</evidence>
<keyword evidence="4 10" id="KW-0762">Sugar transport</keyword>
<evidence type="ECO:0000313" key="10">
    <source>
        <dbReference type="EMBL" id="RDY26865.1"/>
    </source>
</evidence>
<dbReference type="GO" id="GO:0009401">
    <property type="term" value="P:phosphoenolpyruvate-dependent sugar phosphotransferase system"/>
    <property type="evidence" value="ECO:0007669"/>
    <property type="project" value="UniProtKB-KW"/>
</dbReference>
<comment type="subcellular location">
    <subcellularLocation>
        <location evidence="1">Cell membrane</location>
        <topology evidence="1">Multi-pass membrane protein</topology>
    </subcellularLocation>
</comment>
<keyword evidence="7 9" id="KW-1133">Transmembrane helix</keyword>
<feature type="transmembrane region" description="Helical" evidence="9">
    <location>
        <begin position="98"/>
        <end position="120"/>
    </location>
</feature>
<name>A0A371J2C0_9FIRM</name>
<dbReference type="EMBL" id="NOJY02000019">
    <property type="protein sequence ID" value="RDY26865.1"/>
    <property type="molecule type" value="Genomic_DNA"/>
</dbReference>
<evidence type="ECO:0000256" key="7">
    <source>
        <dbReference type="ARBA" id="ARBA00022989"/>
    </source>
</evidence>
<keyword evidence="5" id="KW-0598">Phosphotransferase system</keyword>
<dbReference type="Proteomes" id="UP000215694">
    <property type="component" value="Unassembled WGS sequence"/>
</dbReference>
<dbReference type="PANTHER" id="PTHR32502:SF8">
    <property type="entry name" value="N-ACETYLGALACTOSAMINE PERMEASE IIC COMPONENT 1"/>
    <property type="match status" value="1"/>
</dbReference>
<evidence type="ECO:0000256" key="3">
    <source>
        <dbReference type="ARBA" id="ARBA00022475"/>
    </source>
</evidence>
<dbReference type="OrthoDB" id="9815089at2"/>
<feature type="transmembrane region" description="Helical" evidence="9">
    <location>
        <begin position="210"/>
        <end position="238"/>
    </location>
</feature>
<dbReference type="AlphaFoldDB" id="A0A371J2C0"/>
<keyword evidence="2" id="KW-0813">Transport</keyword>
<evidence type="ECO:0000256" key="6">
    <source>
        <dbReference type="ARBA" id="ARBA00022692"/>
    </source>
</evidence>
<sequence length="263" mass="27669">MEIGIFQCVLIGLWTGFCLGGQLLGIYTNRSLVLATGVGLILGDLPTALAMGAVSEIAFMGFGVGAGGTVPPNQLGPGIVGTLMAITLKSSGMNPETALALSMPFAVAFQFIITATYTGMAGIPTAARKALEAKQFKKFSFLSHLSFWAFVVVGFIIGFAAAFSVEGAQSLIAMIPVWIIDGFSVAGRMLPAIGFAMILNVMVKKEFTAFVVLGFVAITFFELPVIGVAFLALVFALYDYHNKPVAVAVNQVEGIEEDYSDGI</sequence>
<protein>
    <submittedName>
        <fullName evidence="10">PTS sugar transporter subunit IIC</fullName>
    </submittedName>
</protein>
<evidence type="ECO:0000256" key="2">
    <source>
        <dbReference type="ARBA" id="ARBA00022448"/>
    </source>
</evidence>
<dbReference type="Pfam" id="PF03609">
    <property type="entry name" value="EII-Sor"/>
    <property type="match status" value="1"/>
</dbReference>
<gene>
    <name evidence="10" type="ORF">CHL78_011750</name>
</gene>
<keyword evidence="3" id="KW-1003">Cell membrane</keyword>
<evidence type="ECO:0000256" key="8">
    <source>
        <dbReference type="ARBA" id="ARBA00023136"/>
    </source>
</evidence>
<dbReference type="InterPro" id="IPR004700">
    <property type="entry name" value="PTS_IIC_man"/>
</dbReference>
<dbReference type="PROSITE" id="PS51106">
    <property type="entry name" value="PTS_EIIC_TYPE_4"/>
    <property type="match status" value="1"/>
</dbReference>
<dbReference type="InterPro" id="IPR050303">
    <property type="entry name" value="GatZ_KbaZ_carbometab"/>
</dbReference>
<evidence type="ECO:0000313" key="11">
    <source>
        <dbReference type="Proteomes" id="UP000215694"/>
    </source>
</evidence>
<feature type="transmembrane region" description="Helical" evidence="9">
    <location>
        <begin position="175"/>
        <end position="198"/>
    </location>
</feature>
<dbReference type="GO" id="GO:0005886">
    <property type="term" value="C:plasma membrane"/>
    <property type="evidence" value="ECO:0007669"/>
    <property type="project" value="UniProtKB-SubCell"/>
</dbReference>